<dbReference type="EMBL" id="GGEC01088141">
    <property type="protein sequence ID" value="MBX68625.1"/>
    <property type="molecule type" value="Transcribed_RNA"/>
</dbReference>
<dbReference type="AlphaFoldDB" id="A0A2P2QNX6"/>
<accession>A0A2P2QNX6</accession>
<reference evidence="1" key="1">
    <citation type="submission" date="2018-02" db="EMBL/GenBank/DDBJ databases">
        <title>Rhizophora mucronata_Transcriptome.</title>
        <authorList>
            <person name="Meera S.P."/>
            <person name="Sreeshan A."/>
            <person name="Augustine A."/>
        </authorList>
    </citation>
    <scope>NUCLEOTIDE SEQUENCE</scope>
    <source>
        <tissue evidence="1">Leaf</tissue>
    </source>
</reference>
<protein>
    <submittedName>
        <fullName evidence="1">Uncharacterized protein</fullName>
    </submittedName>
</protein>
<name>A0A2P2QNX6_RHIMU</name>
<organism evidence="1">
    <name type="scientific">Rhizophora mucronata</name>
    <name type="common">Asiatic mangrove</name>
    <dbReference type="NCBI Taxonomy" id="61149"/>
    <lineage>
        <taxon>Eukaryota</taxon>
        <taxon>Viridiplantae</taxon>
        <taxon>Streptophyta</taxon>
        <taxon>Embryophyta</taxon>
        <taxon>Tracheophyta</taxon>
        <taxon>Spermatophyta</taxon>
        <taxon>Magnoliopsida</taxon>
        <taxon>eudicotyledons</taxon>
        <taxon>Gunneridae</taxon>
        <taxon>Pentapetalae</taxon>
        <taxon>rosids</taxon>
        <taxon>fabids</taxon>
        <taxon>Malpighiales</taxon>
        <taxon>Rhizophoraceae</taxon>
        <taxon>Rhizophora</taxon>
    </lineage>
</organism>
<proteinExistence type="predicted"/>
<evidence type="ECO:0000313" key="1">
    <source>
        <dbReference type="EMBL" id="MBX68625.1"/>
    </source>
</evidence>
<sequence length="40" mass="4565">MHKDAVLVMLPKTWLAYLWIKTQLPCTNGLIIQLLGVQTI</sequence>